<dbReference type="EMBL" id="QXGF01000315">
    <property type="protein sequence ID" value="KAE8942257.1"/>
    <property type="molecule type" value="Genomic_DNA"/>
</dbReference>
<dbReference type="Proteomes" id="UP000429523">
    <property type="component" value="Unassembled WGS sequence"/>
</dbReference>
<dbReference type="Proteomes" id="UP000486351">
    <property type="component" value="Unassembled WGS sequence"/>
</dbReference>
<dbReference type="Proteomes" id="UP000437068">
    <property type="component" value="Unassembled WGS sequence"/>
</dbReference>
<accession>A0A6A3LJ31</accession>
<dbReference type="Proteomes" id="UP000440367">
    <property type="component" value="Unassembled WGS sequence"/>
</dbReference>
<evidence type="ECO:0000313" key="12">
    <source>
        <dbReference type="Proteomes" id="UP000429523"/>
    </source>
</evidence>
<gene>
    <name evidence="10" type="ORF">PF001_g6314</name>
    <name evidence="8" type="ORF">PF002_g7920</name>
    <name evidence="9" type="ORF">PF004_g4871</name>
    <name evidence="7" type="ORF">PF005_g7055</name>
    <name evidence="6" type="ORF">PF006_g6386</name>
    <name evidence="4" type="ORF">PF007_g7233</name>
    <name evidence="11" type="ORF">PF008_g4698</name>
    <name evidence="2" type="ORF">PF009_g7970</name>
    <name evidence="5" type="ORF">PF010_g6352</name>
    <name evidence="3" type="ORF">PF011_g5942</name>
</gene>
<dbReference type="Proteomes" id="UP000433483">
    <property type="component" value="Unassembled WGS sequence"/>
</dbReference>
<evidence type="ECO:0000313" key="4">
    <source>
        <dbReference type="EMBL" id="KAE9122981.1"/>
    </source>
</evidence>
<dbReference type="EMBL" id="QXGA01000257">
    <property type="protein sequence ID" value="KAE9149095.1"/>
    <property type="molecule type" value="Genomic_DNA"/>
</dbReference>
<dbReference type="EMBL" id="QXFZ01000285">
    <property type="protein sequence ID" value="KAE9122981.1"/>
    <property type="molecule type" value="Genomic_DNA"/>
</dbReference>
<evidence type="ECO:0000313" key="10">
    <source>
        <dbReference type="EMBL" id="KAE9318535.1"/>
    </source>
</evidence>
<proteinExistence type="predicted"/>
<evidence type="ECO:0000313" key="7">
    <source>
        <dbReference type="EMBL" id="KAE9221536.1"/>
    </source>
</evidence>
<evidence type="ECO:0000313" key="18">
    <source>
        <dbReference type="Proteomes" id="UP000460718"/>
    </source>
</evidence>
<evidence type="ECO:0000313" key="20">
    <source>
        <dbReference type="Proteomes" id="UP000486351"/>
    </source>
</evidence>
<sequence length="54" mass="5797">MNLTGSWMISLTHLLMFGVGKTHSCGDSFVGPSLPVEGRFASTLNLSLCRALQN</sequence>
<evidence type="ECO:0000313" key="5">
    <source>
        <dbReference type="EMBL" id="KAE9123566.1"/>
    </source>
</evidence>
<comment type="caution">
    <text evidence="3">The sequence shown here is derived from an EMBL/GenBank/DDBJ whole genome shotgun (WGS) entry which is preliminary data.</text>
</comment>
<feature type="signal peptide" evidence="1">
    <location>
        <begin position="1"/>
        <end position="22"/>
    </location>
</feature>
<dbReference type="EMBL" id="QXFW01000243">
    <property type="protein sequence ID" value="KAE9019169.1"/>
    <property type="molecule type" value="Genomic_DNA"/>
</dbReference>
<name>A0A6A3LJ31_9STRA</name>
<dbReference type="AlphaFoldDB" id="A0A6A3LJ31"/>
<organism evidence="3 18">
    <name type="scientific">Phytophthora fragariae</name>
    <dbReference type="NCBI Taxonomy" id="53985"/>
    <lineage>
        <taxon>Eukaryota</taxon>
        <taxon>Sar</taxon>
        <taxon>Stramenopiles</taxon>
        <taxon>Oomycota</taxon>
        <taxon>Peronosporomycetes</taxon>
        <taxon>Peronosporales</taxon>
        <taxon>Peronosporaceae</taxon>
        <taxon>Phytophthora</taxon>
    </lineage>
</organism>
<feature type="chain" id="PRO_5036380053" evidence="1">
    <location>
        <begin position="23"/>
        <end position="54"/>
    </location>
</feature>
<dbReference type="Proteomes" id="UP000441208">
    <property type="component" value="Unassembled WGS sequence"/>
</dbReference>
<dbReference type="EMBL" id="QXGC01000173">
    <property type="protein sequence ID" value="KAE9246294.1"/>
    <property type="molecule type" value="Genomic_DNA"/>
</dbReference>
<evidence type="ECO:0000313" key="17">
    <source>
        <dbReference type="Proteomes" id="UP000441208"/>
    </source>
</evidence>
<dbReference type="EMBL" id="QXFY01000164">
    <property type="protein sequence ID" value="KAE9354076.1"/>
    <property type="molecule type" value="Genomic_DNA"/>
</dbReference>
<dbReference type="EMBL" id="QXFX01000252">
    <property type="protein sequence ID" value="KAE9123566.1"/>
    <property type="molecule type" value="Genomic_DNA"/>
</dbReference>
<keyword evidence="13" id="KW-1185">Reference proteome</keyword>
<dbReference type="Proteomes" id="UP000460718">
    <property type="component" value="Unassembled WGS sequence"/>
</dbReference>
<evidence type="ECO:0000313" key="13">
    <source>
        <dbReference type="Proteomes" id="UP000433483"/>
    </source>
</evidence>
<dbReference type="Proteomes" id="UP000440732">
    <property type="component" value="Unassembled WGS sequence"/>
</dbReference>
<evidence type="ECO:0000313" key="19">
    <source>
        <dbReference type="Proteomes" id="UP000476176"/>
    </source>
</evidence>
<keyword evidence="1" id="KW-0732">Signal</keyword>
<evidence type="ECO:0000313" key="15">
    <source>
        <dbReference type="Proteomes" id="UP000440367"/>
    </source>
</evidence>
<dbReference type="EMBL" id="QXGE01000251">
    <property type="protein sequence ID" value="KAE9318535.1"/>
    <property type="molecule type" value="Genomic_DNA"/>
</dbReference>
<protein>
    <submittedName>
        <fullName evidence="3">Uncharacterized protein</fullName>
    </submittedName>
</protein>
<evidence type="ECO:0000313" key="8">
    <source>
        <dbReference type="EMBL" id="KAE9244131.1"/>
    </source>
</evidence>
<evidence type="ECO:0000313" key="9">
    <source>
        <dbReference type="EMBL" id="KAE9246294.1"/>
    </source>
</evidence>
<evidence type="ECO:0000313" key="16">
    <source>
        <dbReference type="Proteomes" id="UP000440732"/>
    </source>
</evidence>
<dbReference type="Proteomes" id="UP000488956">
    <property type="component" value="Unassembled WGS sequence"/>
</dbReference>
<reference evidence="18 19" key="1">
    <citation type="submission" date="2018-09" db="EMBL/GenBank/DDBJ databases">
        <title>Genomic investigation of the strawberry pathogen Phytophthora fragariae indicates pathogenicity is determined by transcriptional variation in three key races.</title>
        <authorList>
            <person name="Adams T.M."/>
            <person name="Armitage A.D."/>
            <person name="Sobczyk M.K."/>
            <person name="Bates H.J."/>
            <person name="Dunwell J.M."/>
            <person name="Nellist C.F."/>
            <person name="Harrison R.J."/>
        </authorList>
    </citation>
    <scope>NUCLEOTIDE SEQUENCE [LARGE SCALE GENOMIC DNA]</scope>
    <source>
        <strain evidence="10 14">A4</strain>
        <strain evidence="8 15">BC-1</strain>
        <strain evidence="9 19">BC-23</strain>
        <strain evidence="7 13">NOV-27</strain>
        <strain evidence="6 16">NOV-5</strain>
        <strain evidence="4 17">NOV-71</strain>
        <strain evidence="11 20">NOV-77</strain>
        <strain evidence="2 12">NOV-9</strain>
        <strain evidence="5 21">ONT-3</strain>
        <strain evidence="3 18">SCRP245</strain>
    </source>
</reference>
<dbReference type="Proteomes" id="UP000476176">
    <property type="component" value="Unassembled WGS sequence"/>
</dbReference>
<evidence type="ECO:0000313" key="3">
    <source>
        <dbReference type="EMBL" id="KAE9019169.1"/>
    </source>
</evidence>
<evidence type="ECO:0000313" key="14">
    <source>
        <dbReference type="Proteomes" id="UP000437068"/>
    </source>
</evidence>
<evidence type="ECO:0000256" key="1">
    <source>
        <dbReference type="SAM" id="SignalP"/>
    </source>
</evidence>
<dbReference type="EMBL" id="QXGD01000301">
    <property type="protein sequence ID" value="KAE9244131.1"/>
    <property type="molecule type" value="Genomic_DNA"/>
</dbReference>
<dbReference type="EMBL" id="QXGB01000275">
    <property type="protein sequence ID" value="KAE9221536.1"/>
    <property type="molecule type" value="Genomic_DNA"/>
</dbReference>
<evidence type="ECO:0000313" key="21">
    <source>
        <dbReference type="Proteomes" id="UP000488956"/>
    </source>
</evidence>
<dbReference type="OrthoDB" id="10269232at2759"/>
<evidence type="ECO:0000313" key="6">
    <source>
        <dbReference type="EMBL" id="KAE9149095.1"/>
    </source>
</evidence>
<evidence type="ECO:0000313" key="2">
    <source>
        <dbReference type="EMBL" id="KAE8942257.1"/>
    </source>
</evidence>
<evidence type="ECO:0000313" key="11">
    <source>
        <dbReference type="EMBL" id="KAE9354076.1"/>
    </source>
</evidence>